<dbReference type="GO" id="GO:0016787">
    <property type="term" value="F:hydrolase activity"/>
    <property type="evidence" value="ECO:0007669"/>
    <property type="project" value="UniProtKB-KW"/>
</dbReference>
<evidence type="ECO:0000313" key="5">
    <source>
        <dbReference type="Proteomes" id="UP000002718"/>
    </source>
</evidence>
<gene>
    <name evidence="3" type="ordered locus">Nmul_A0423</name>
    <name evidence="4" type="ORF">SAMN05216403_101145</name>
</gene>
<reference evidence="5" key="1">
    <citation type="submission" date="2005-08" db="EMBL/GenBank/DDBJ databases">
        <title>Complete sequence of chromosome 1 of Nitrosospira multiformis ATCC 25196.</title>
        <authorList>
            <person name="Copeland A."/>
            <person name="Lucas S."/>
            <person name="Lapidus A."/>
            <person name="Barry K."/>
            <person name="Detter J.C."/>
            <person name="Glavina T."/>
            <person name="Hammon N."/>
            <person name="Israni S."/>
            <person name="Pitluck S."/>
            <person name="Chain P."/>
            <person name="Malfatti S."/>
            <person name="Shin M."/>
            <person name="Vergez L."/>
            <person name="Schmutz J."/>
            <person name="Larimer F."/>
            <person name="Land M."/>
            <person name="Hauser L."/>
            <person name="Kyrpides N."/>
            <person name="Lykidis A."/>
            <person name="Richardson P."/>
        </authorList>
    </citation>
    <scope>NUCLEOTIDE SEQUENCE [LARGE SCALE GENOMIC DNA]</scope>
    <source>
        <strain evidence="5">ATCC 25196 / NCIMB 11849 / C 71</strain>
    </source>
</reference>
<reference evidence="4 6" key="4">
    <citation type="submission" date="2016-10" db="EMBL/GenBank/DDBJ databases">
        <authorList>
            <person name="de Groot N.N."/>
        </authorList>
    </citation>
    <scope>NUCLEOTIDE SEQUENCE [LARGE SCALE GENOMIC DNA]</scope>
    <source>
        <strain evidence="4 6">Nl13</strain>
    </source>
</reference>
<organism evidence="3 5">
    <name type="scientific">Nitrosospira multiformis (strain ATCC 25196 / NCIMB 11849 / C 71)</name>
    <dbReference type="NCBI Taxonomy" id="323848"/>
    <lineage>
        <taxon>Bacteria</taxon>
        <taxon>Pseudomonadati</taxon>
        <taxon>Pseudomonadota</taxon>
        <taxon>Betaproteobacteria</taxon>
        <taxon>Nitrosomonadales</taxon>
        <taxon>Nitrosomonadaceae</taxon>
        <taxon>Nitrosospira</taxon>
    </lineage>
</organism>
<dbReference type="PROSITE" id="PS51084">
    <property type="entry name" value="HIT_2"/>
    <property type="match status" value="1"/>
</dbReference>
<dbReference type="InterPro" id="IPR036265">
    <property type="entry name" value="HIT-like_sf"/>
</dbReference>
<name>Q2YBZ0_NITMU</name>
<sequence>MTPTPSGTAILNPTMRKFGAPGTIIHQFQHWIVMLRPIQVTLGSLVLAAHEPARSFSQLGQESFTELHKITGQLESALAKAFNYDKLNYLMLMMVDPDVHFHVIPRYGEGRYFNGVKFIDSGWPGPPDFNKATKTDADTNRLIKEQLISCWP</sequence>
<evidence type="ECO:0000259" key="2">
    <source>
        <dbReference type="PROSITE" id="PS51084"/>
    </source>
</evidence>
<keyword evidence="5" id="KW-1185">Reference proteome</keyword>
<reference evidence="3 5" key="3">
    <citation type="journal article" date="2008" name="Appl. Environ. Microbiol.">
        <title>Complete genome sequence of Nitrosospira multiformis, an ammonia-oxidizing bacterium from the soil environment.</title>
        <authorList>
            <person name="Norton J.M."/>
            <person name="Klotz M.G."/>
            <person name="Stein L.Y."/>
            <person name="Arp D.J."/>
            <person name="Bottomley P.J."/>
            <person name="Chain P.S."/>
            <person name="Hauser L.J."/>
            <person name="Land M.L."/>
            <person name="Larimer F.W."/>
            <person name="Shin M.W."/>
            <person name="Starkenburg S.R."/>
        </authorList>
    </citation>
    <scope>NUCLEOTIDE SEQUENCE [LARGE SCALE GENOMIC DNA]</scope>
    <source>
        <strain evidence="3">ATCC 25196</strain>
        <strain evidence="5">ATCC 25196 / NCIMB 11849 / C 71</strain>
    </source>
</reference>
<dbReference type="InterPro" id="IPR011146">
    <property type="entry name" value="HIT-like"/>
</dbReference>
<dbReference type="AlphaFoldDB" id="Q2YBZ0"/>
<dbReference type="eggNOG" id="COG0537">
    <property type="taxonomic scope" value="Bacteria"/>
</dbReference>
<dbReference type="Gene3D" id="3.30.428.10">
    <property type="entry name" value="HIT-like"/>
    <property type="match status" value="1"/>
</dbReference>
<dbReference type="OrthoDB" id="9799145at2"/>
<keyword evidence="4" id="KW-0378">Hydrolase</keyword>
<dbReference type="Proteomes" id="UP000236751">
    <property type="component" value="Unassembled WGS sequence"/>
</dbReference>
<evidence type="ECO:0000313" key="4">
    <source>
        <dbReference type="EMBL" id="SEF40670.1"/>
    </source>
</evidence>
<dbReference type="KEGG" id="nmu:Nmul_A0423"/>
<reference evidence="3" key="2">
    <citation type="submission" date="2005-08" db="EMBL/GenBank/DDBJ databases">
        <title>Complete sequence of Chromosome 1 of Nitrosospira multiformis ATCC 25196.</title>
        <authorList>
            <consortium name="US DOE Joint Genome Institute"/>
            <person name="Copeland A."/>
            <person name="Lucas S."/>
            <person name="Lapidus A."/>
            <person name="Barry K."/>
            <person name="Detter J.C."/>
            <person name="Glavina T."/>
            <person name="Hammon N."/>
            <person name="Israni S."/>
            <person name="Pitluck S."/>
            <person name="Chain P."/>
            <person name="Malfatti S."/>
            <person name="Shin M."/>
            <person name="Vergez L."/>
            <person name="Schmutz J."/>
            <person name="Larimer F."/>
            <person name="Land M."/>
            <person name="Hauser L."/>
            <person name="Kyrpides N."/>
            <person name="Lykidis A."/>
            <person name="Richardson P."/>
        </authorList>
    </citation>
    <scope>NUCLEOTIDE SEQUENCE</scope>
    <source>
        <strain evidence="3">ATCC 25196</strain>
    </source>
</reference>
<comment type="caution">
    <text evidence="1">Lacks conserved residue(s) required for the propagation of feature annotation.</text>
</comment>
<evidence type="ECO:0000256" key="1">
    <source>
        <dbReference type="PROSITE-ProRule" id="PRU00464"/>
    </source>
</evidence>
<protein>
    <submittedName>
        <fullName evidence="4">Diadenosine tetraphosphate (Ap4A) hydrolase</fullName>
    </submittedName>
</protein>
<dbReference type="Proteomes" id="UP000002718">
    <property type="component" value="Chromosome"/>
</dbReference>
<dbReference type="SUPFAM" id="SSF54197">
    <property type="entry name" value="HIT-like"/>
    <property type="match status" value="1"/>
</dbReference>
<feature type="domain" description="HIT" evidence="2">
    <location>
        <begin position="11"/>
        <end position="113"/>
    </location>
</feature>
<evidence type="ECO:0000313" key="6">
    <source>
        <dbReference type="Proteomes" id="UP000236751"/>
    </source>
</evidence>
<dbReference type="RefSeq" id="WP_011379785.1">
    <property type="nucleotide sequence ID" value="NC_007614.1"/>
</dbReference>
<dbReference type="STRING" id="323848.Nmul_A0423"/>
<proteinExistence type="predicted"/>
<dbReference type="HOGENOM" id="CLU_137753_0_0_4"/>
<evidence type="ECO:0000313" key="3">
    <source>
        <dbReference type="EMBL" id="ABB73731.1"/>
    </source>
</evidence>
<dbReference type="EMBL" id="CP000103">
    <property type="protein sequence ID" value="ABB73731.1"/>
    <property type="molecule type" value="Genomic_DNA"/>
</dbReference>
<accession>Q2YBZ0</accession>
<dbReference type="EMBL" id="FNVK01000001">
    <property type="protein sequence ID" value="SEF40670.1"/>
    <property type="molecule type" value="Genomic_DNA"/>
</dbReference>